<dbReference type="InterPro" id="IPR014710">
    <property type="entry name" value="RmlC-like_jellyroll"/>
</dbReference>
<gene>
    <name evidence="1" type="ORF">GCM10023189_27200</name>
</gene>
<dbReference type="SUPFAM" id="SSF51182">
    <property type="entry name" value="RmlC-like cupins"/>
    <property type="match status" value="1"/>
</dbReference>
<sequence>MTQPIPDSLNAVLAAPDHHRVVLDNERVRVLDTRIAPGDRTPVHTHRWPAVLHVLSWSPFVRYGADGTVMVDSRTIPALQQPPNVLWSEPLEPHALENVGSVDLHILCIELKPL</sequence>
<dbReference type="Proteomes" id="UP001501175">
    <property type="component" value="Unassembled WGS sequence"/>
</dbReference>
<dbReference type="EMBL" id="BAABHD010000029">
    <property type="protein sequence ID" value="GAA4457057.1"/>
    <property type="molecule type" value="Genomic_DNA"/>
</dbReference>
<dbReference type="Gene3D" id="2.60.120.10">
    <property type="entry name" value="Jelly Rolls"/>
    <property type="match status" value="1"/>
</dbReference>
<organism evidence="1 2">
    <name type="scientific">Nibrella saemangeumensis</name>
    <dbReference type="NCBI Taxonomy" id="1084526"/>
    <lineage>
        <taxon>Bacteria</taxon>
        <taxon>Pseudomonadati</taxon>
        <taxon>Bacteroidota</taxon>
        <taxon>Cytophagia</taxon>
        <taxon>Cytophagales</taxon>
        <taxon>Spirosomataceae</taxon>
        <taxon>Nibrella</taxon>
    </lineage>
</organism>
<evidence type="ECO:0000313" key="2">
    <source>
        <dbReference type="Proteomes" id="UP001501175"/>
    </source>
</evidence>
<evidence type="ECO:0000313" key="1">
    <source>
        <dbReference type="EMBL" id="GAA4457057.1"/>
    </source>
</evidence>
<name>A0ABP8MYE4_9BACT</name>
<protein>
    <recommendedName>
        <fullName evidence="3">Cupin domain-containing protein</fullName>
    </recommendedName>
</protein>
<keyword evidence="2" id="KW-1185">Reference proteome</keyword>
<comment type="caution">
    <text evidence="1">The sequence shown here is derived from an EMBL/GenBank/DDBJ whole genome shotgun (WGS) entry which is preliminary data.</text>
</comment>
<reference evidence="2" key="1">
    <citation type="journal article" date="2019" name="Int. J. Syst. Evol. Microbiol.">
        <title>The Global Catalogue of Microorganisms (GCM) 10K type strain sequencing project: providing services to taxonomists for standard genome sequencing and annotation.</title>
        <authorList>
            <consortium name="The Broad Institute Genomics Platform"/>
            <consortium name="The Broad Institute Genome Sequencing Center for Infectious Disease"/>
            <person name="Wu L."/>
            <person name="Ma J."/>
        </authorList>
    </citation>
    <scope>NUCLEOTIDE SEQUENCE [LARGE SCALE GENOMIC DNA]</scope>
    <source>
        <strain evidence="2">JCM 17927</strain>
    </source>
</reference>
<accession>A0ABP8MYE4</accession>
<dbReference type="InterPro" id="IPR011051">
    <property type="entry name" value="RmlC_Cupin_sf"/>
</dbReference>
<proteinExistence type="predicted"/>
<evidence type="ECO:0008006" key="3">
    <source>
        <dbReference type="Google" id="ProtNLM"/>
    </source>
</evidence>
<dbReference type="RefSeq" id="WP_345244318.1">
    <property type="nucleotide sequence ID" value="NZ_BAABHD010000029.1"/>
</dbReference>